<name>A0A504YG96_FASGI</name>
<dbReference type="OrthoDB" id="6312697at2759"/>
<evidence type="ECO:0000313" key="2">
    <source>
        <dbReference type="Proteomes" id="UP000316759"/>
    </source>
</evidence>
<organism evidence="1 2">
    <name type="scientific">Fasciola gigantica</name>
    <name type="common">Giant liver fluke</name>
    <dbReference type="NCBI Taxonomy" id="46835"/>
    <lineage>
        <taxon>Eukaryota</taxon>
        <taxon>Metazoa</taxon>
        <taxon>Spiralia</taxon>
        <taxon>Lophotrochozoa</taxon>
        <taxon>Platyhelminthes</taxon>
        <taxon>Trematoda</taxon>
        <taxon>Digenea</taxon>
        <taxon>Plagiorchiida</taxon>
        <taxon>Echinostomata</taxon>
        <taxon>Echinostomatoidea</taxon>
        <taxon>Fasciolidae</taxon>
        <taxon>Fasciola</taxon>
    </lineage>
</organism>
<gene>
    <name evidence="1" type="ORF">FGIG_02251</name>
</gene>
<reference evidence="1 2" key="1">
    <citation type="submission" date="2019-04" db="EMBL/GenBank/DDBJ databases">
        <title>Annotation for the trematode Fasciola gigantica.</title>
        <authorList>
            <person name="Choi Y.-J."/>
        </authorList>
    </citation>
    <scope>NUCLEOTIDE SEQUENCE [LARGE SCALE GENOMIC DNA]</scope>
    <source>
        <strain evidence="1">Uganda_cow_1</strain>
    </source>
</reference>
<sequence length="766" mass="87712">MEIEKHQIPIRLESENFKITADWTSNITDSSTPMKYYRGFWIAGISHHFNQITNSESMQSSIDFLDPCERYIFALYGVQPNNKWIELGHVTSHAAYGTVEDLEALPYGGGKTIVFWGGSIHCDMFDASVHIETDSKTYQKPIDIAEDFVVLEPPLIVELDKTFTVNLVVFHLESKYFLANTTKNFLHTKDPSLKWFSSELLEDKLTATWQERSTTPEKLIALWKNGERFSRGVLPGNSTEATLDSPDYCEHHELTLIEWYSSGKRVFLGQTQFNPSWEKLQQTNLFPVKDGLLLHWHVFSLCNHSTYTVRINGSALFSSKVWNFGTRELFVPTLLDIKEVDVTYIAQHSQNWHQELTVRYHLHRKHDILVARNIRYKSGAVFLEPELPLMDPSELEIISFDEDNLMEITKRLSTDTSPIILPTTECKPFELAIVQMIGDYTRVFLGSVKIEPGRIQITGVKSNEKNIRIDYVTEHCQPNTVHVHVTHQFARQSPQTSVSPGYVELTQLEPCVVYEVQLIAFYKPSYYSVSEVKRTALMQDFNEPTPEVSIENDIMVIQWKPRAECHLESIGVTVLKDGKTWKAQNVTHGKQKTTVPVPRTNAIYSVSIEFVYLNQFVDRSKYVVVNYSPELHPELELKAHVGPDSVLLVGFAKVVFALVLSSGWIVQQWRRVHQSCSRSGVCSTHSREDGICQHNSFRGVGRWNQANIQSNHGMAETGKSPNRWSFDATFLRSDPTSLMNCSWFASHFPLTINHRQLFCGRTCYLA</sequence>
<keyword evidence="2" id="KW-1185">Reference proteome</keyword>
<protein>
    <submittedName>
        <fullName evidence="1">Uncharacterized protein</fullName>
    </submittedName>
</protein>
<dbReference type="AlphaFoldDB" id="A0A504YG96"/>
<accession>A0A504YG96</accession>
<dbReference type="Proteomes" id="UP000316759">
    <property type="component" value="Unassembled WGS sequence"/>
</dbReference>
<proteinExistence type="predicted"/>
<dbReference type="EMBL" id="SUNJ01009028">
    <property type="protein sequence ID" value="TPP60742.1"/>
    <property type="molecule type" value="Genomic_DNA"/>
</dbReference>
<comment type="caution">
    <text evidence="1">The sequence shown here is derived from an EMBL/GenBank/DDBJ whole genome shotgun (WGS) entry which is preliminary data.</text>
</comment>
<evidence type="ECO:0000313" key="1">
    <source>
        <dbReference type="EMBL" id="TPP60742.1"/>
    </source>
</evidence>